<evidence type="ECO:0000256" key="1">
    <source>
        <dbReference type="ARBA" id="ARBA00004447"/>
    </source>
</evidence>
<comment type="subcellular location">
    <subcellularLocation>
        <location evidence="1 9">Golgi apparatus</location>
        <location evidence="1 9">Golgi stack membrane</location>
        <topology evidence="1 9">Single-pass type II membrane protein</topology>
    </subcellularLocation>
</comment>
<dbReference type="EMBL" id="FN653254">
    <property type="protein sequence ID" value="CBY14110.1"/>
    <property type="molecule type" value="Genomic_DNA"/>
</dbReference>
<evidence type="ECO:0000256" key="5">
    <source>
        <dbReference type="ARBA" id="ARBA00022968"/>
    </source>
</evidence>
<keyword evidence="6" id="KW-1133">Transmembrane helix</keyword>
<dbReference type="InterPro" id="IPR008428">
    <property type="entry name" value="Chond_GalNAc"/>
</dbReference>
<keyword evidence="5 9" id="KW-0735">Signal-anchor</keyword>
<protein>
    <recommendedName>
        <fullName evidence="9">Hexosyltransferase</fullName>
        <ecNumber evidence="9">2.4.1.-</ecNumber>
    </recommendedName>
</protein>
<dbReference type="Proteomes" id="UP000001307">
    <property type="component" value="Unassembled WGS sequence"/>
</dbReference>
<organism evidence="10">
    <name type="scientific">Oikopleura dioica</name>
    <name type="common">Tunicate</name>
    <dbReference type="NCBI Taxonomy" id="34765"/>
    <lineage>
        <taxon>Eukaryota</taxon>
        <taxon>Metazoa</taxon>
        <taxon>Chordata</taxon>
        <taxon>Tunicata</taxon>
        <taxon>Appendicularia</taxon>
        <taxon>Copelata</taxon>
        <taxon>Oikopleuridae</taxon>
        <taxon>Oikopleura</taxon>
    </lineage>
</organism>
<evidence type="ECO:0000256" key="9">
    <source>
        <dbReference type="RuleBase" id="RU364016"/>
    </source>
</evidence>
<dbReference type="Gene3D" id="3.90.550.50">
    <property type="match status" value="1"/>
</dbReference>
<evidence type="ECO:0000256" key="8">
    <source>
        <dbReference type="ARBA" id="ARBA00023136"/>
    </source>
</evidence>
<reference evidence="10" key="1">
    <citation type="journal article" date="2010" name="Science">
        <title>Plasticity of animal genome architecture unmasked by rapid evolution of a pelagic tunicate.</title>
        <authorList>
            <person name="Denoeud F."/>
            <person name="Henriet S."/>
            <person name="Mungpakdee S."/>
            <person name="Aury J.M."/>
            <person name="Da Silva C."/>
            <person name="Brinkmann H."/>
            <person name="Mikhaleva J."/>
            <person name="Olsen L.C."/>
            <person name="Jubin C."/>
            <person name="Canestro C."/>
            <person name="Bouquet J.M."/>
            <person name="Danks G."/>
            <person name="Poulain J."/>
            <person name="Campsteijn C."/>
            <person name="Adamski M."/>
            <person name="Cross I."/>
            <person name="Yadetie F."/>
            <person name="Muffato M."/>
            <person name="Louis A."/>
            <person name="Butcher S."/>
            <person name="Tsagkogeorga G."/>
            <person name="Konrad A."/>
            <person name="Singh S."/>
            <person name="Jensen M.F."/>
            <person name="Cong E.H."/>
            <person name="Eikeseth-Otteraa H."/>
            <person name="Noel B."/>
            <person name="Anthouard V."/>
            <person name="Porcel B.M."/>
            <person name="Kachouri-Lafond R."/>
            <person name="Nishino A."/>
            <person name="Ugolini M."/>
            <person name="Chourrout P."/>
            <person name="Nishida H."/>
            <person name="Aasland R."/>
            <person name="Huzurbazar S."/>
            <person name="Westhof E."/>
            <person name="Delsuc F."/>
            <person name="Lehrach H."/>
            <person name="Reinhardt R."/>
            <person name="Weissenbach J."/>
            <person name="Roy S.W."/>
            <person name="Artiguenave F."/>
            <person name="Postlethwait J.H."/>
            <person name="Manak J.R."/>
            <person name="Thompson E.M."/>
            <person name="Jaillon O."/>
            <person name="Du Pasquier L."/>
            <person name="Boudinot P."/>
            <person name="Liberles D.A."/>
            <person name="Volff J.N."/>
            <person name="Philippe H."/>
            <person name="Lenhard B."/>
            <person name="Roest Crollius H."/>
            <person name="Wincker P."/>
            <person name="Chourrout D."/>
        </authorList>
    </citation>
    <scope>NUCLEOTIDE SEQUENCE [LARGE SCALE GENOMIC DNA]</scope>
</reference>
<name>E4XWR6_OIKDI</name>
<evidence type="ECO:0000256" key="7">
    <source>
        <dbReference type="ARBA" id="ARBA00023034"/>
    </source>
</evidence>
<keyword evidence="7 9" id="KW-0333">Golgi apparatus</keyword>
<evidence type="ECO:0000313" key="11">
    <source>
        <dbReference type="Proteomes" id="UP000001307"/>
    </source>
</evidence>
<dbReference type="PANTHER" id="PTHR12369:SF11">
    <property type="entry name" value="HEXOSYLTRANSFERASE"/>
    <property type="match status" value="1"/>
</dbReference>
<dbReference type="SUPFAM" id="SSF53448">
    <property type="entry name" value="Nucleotide-diphospho-sugar transferases"/>
    <property type="match status" value="1"/>
</dbReference>
<dbReference type="PANTHER" id="PTHR12369">
    <property type="entry name" value="CHONDROITIN SYNTHASE"/>
    <property type="match status" value="1"/>
</dbReference>
<proteinExistence type="inferred from homology"/>
<gene>
    <name evidence="10" type="ORF">GSOID_T00007092001</name>
</gene>
<dbReference type="OrthoDB" id="431432at2759"/>
<evidence type="ECO:0000256" key="6">
    <source>
        <dbReference type="ARBA" id="ARBA00022989"/>
    </source>
</evidence>
<dbReference type="InterPro" id="IPR051227">
    <property type="entry name" value="CS_glycosyltransferase"/>
</dbReference>
<evidence type="ECO:0000256" key="3">
    <source>
        <dbReference type="ARBA" id="ARBA00022679"/>
    </source>
</evidence>
<evidence type="ECO:0000313" key="10">
    <source>
        <dbReference type="EMBL" id="CBY14110.1"/>
    </source>
</evidence>
<keyword evidence="11" id="KW-1185">Reference proteome</keyword>
<accession>E4XWR6</accession>
<keyword evidence="8" id="KW-0472">Membrane</keyword>
<dbReference type="InParanoid" id="E4XWR6"/>
<dbReference type="GO" id="GO:0047238">
    <property type="term" value="F:glucuronosyl-N-acetylgalactosaminyl-proteoglycan 4-beta-N-acetylgalactosaminyltransferase activity"/>
    <property type="evidence" value="ECO:0007669"/>
    <property type="project" value="TreeGrafter"/>
</dbReference>
<evidence type="ECO:0000256" key="2">
    <source>
        <dbReference type="ARBA" id="ARBA00009239"/>
    </source>
</evidence>
<dbReference type="Gene3D" id="3.90.550.10">
    <property type="entry name" value="Spore Coat Polysaccharide Biosynthesis Protein SpsA, Chain A"/>
    <property type="match status" value="1"/>
</dbReference>
<keyword evidence="4" id="KW-0812">Transmembrane</keyword>
<keyword evidence="3 9" id="KW-0808">Transferase</keyword>
<sequence length="472" mass="54584">MNILKSRISLSNEAIRRIGPHLKSCAESLYSEHEDVEIGRCFWKHLNTSCTTAKDASKLFFNNFKKDTGYHDNLGYITRRTATRAITLHANKEPKYQILTNAIIIRESMKTLRKVPNSLFLAELNENNEKMTVFNAMSEWRFYTSVDDRVNQPVVNPWRSFFTSLFQESSSRVFKAERPEIEIPVFYYRRNSAIARLHTRDSILNSSSVKLIFAKMDYAPAEARLSSSGNVEVLFVIPISGKSKALTSFLENWSDHLRSQVSLLFAIMGDKQSIDETVSIISPWKQKHVNSVDYIWACKKNKILRKNTIKENFSRGIALQKTIMKMKKERVIFVSDVDLRVSSDTVRRIKLLTEPGTAYFPIFFSEYENRKSGFWRSFSYGMFSMYLSDFKKTGGFRMSRSGWGGEDVEFFSKAILKLKAVRAIDSGIRHIFHEKKCSLSLLPKTLTDCRKSKMTHKADRLELYKMALDKLL</sequence>
<evidence type="ECO:0000256" key="4">
    <source>
        <dbReference type="ARBA" id="ARBA00022692"/>
    </source>
</evidence>
<dbReference type="AlphaFoldDB" id="E4XWR6"/>
<comment type="similarity">
    <text evidence="2 9">Belongs to the chondroitin N-acetylgalactosaminyltransferase family.</text>
</comment>
<dbReference type="InterPro" id="IPR029044">
    <property type="entry name" value="Nucleotide-diphossugar_trans"/>
</dbReference>
<dbReference type="EC" id="2.4.1.-" evidence="9"/>
<dbReference type="Pfam" id="PF05679">
    <property type="entry name" value="CHGN"/>
    <property type="match status" value="2"/>
</dbReference>
<dbReference type="GO" id="GO:0032580">
    <property type="term" value="C:Golgi cisterna membrane"/>
    <property type="evidence" value="ECO:0007669"/>
    <property type="project" value="UniProtKB-SubCell"/>
</dbReference>